<dbReference type="CDD" id="cd00038">
    <property type="entry name" value="CAP_ED"/>
    <property type="match status" value="1"/>
</dbReference>
<evidence type="ECO:0000259" key="4">
    <source>
        <dbReference type="PROSITE" id="PS50109"/>
    </source>
</evidence>
<dbReference type="SUPFAM" id="SSF55874">
    <property type="entry name" value="ATPase domain of HSP90 chaperone/DNA topoisomerase II/histidine kinase"/>
    <property type="match status" value="1"/>
</dbReference>
<reference evidence="5 6" key="1">
    <citation type="submission" date="2023-11" db="EMBL/GenBank/DDBJ databases">
        <title>Analysis of the Genomes of Mucilaginibacter gossypii cycad 4 and M. sabulilitoris SNA2: microbes with the potential for plant growth promotion.</title>
        <authorList>
            <person name="Hirsch A.M."/>
            <person name="Humm E."/>
            <person name="Rubbi M."/>
            <person name="Del Vecchio G."/>
            <person name="Ha S.M."/>
            <person name="Pellegrini M."/>
            <person name="Gunsalus R.P."/>
        </authorList>
    </citation>
    <scope>NUCLEOTIDE SEQUENCE [LARGE SCALE GENOMIC DNA]</scope>
    <source>
        <strain evidence="5 6">SNA2</strain>
    </source>
</reference>
<dbReference type="Proteomes" id="UP001324380">
    <property type="component" value="Chromosome"/>
</dbReference>
<proteinExistence type="predicted"/>
<dbReference type="PROSITE" id="PS50109">
    <property type="entry name" value="HIS_KIN"/>
    <property type="match status" value="1"/>
</dbReference>
<dbReference type="PROSITE" id="PS50042">
    <property type="entry name" value="CNMP_BINDING_3"/>
    <property type="match status" value="1"/>
</dbReference>
<evidence type="ECO:0000313" key="6">
    <source>
        <dbReference type="Proteomes" id="UP001324380"/>
    </source>
</evidence>
<protein>
    <recommendedName>
        <fullName evidence="2">histidine kinase</fullName>
        <ecNumber evidence="2">2.7.13.3</ecNumber>
    </recommendedName>
</protein>
<dbReference type="InterPro" id="IPR005467">
    <property type="entry name" value="His_kinase_dom"/>
</dbReference>
<dbReference type="PRINTS" id="PR00344">
    <property type="entry name" value="BCTRLSENSOR"/>
</dbReference>
<dbReference type="InterPro" id="IPR018490">
    <property type="entry name" value="cNMP-bd_dom_sf"/>
</dbReference>
<dbReference type="InterPro" id="IPR003594">
    <property type="entry name" value="HATPase_dom"/>
</dbReference>
<dbReference type="EMBL" id="CP139558">
    <property type="protein sequence ID" value="WPU96050.1"/>
    <property type="molecule type" value="Genomic_DNA"/>
</dbReference>
<dbReference type="InterPro" id="IPR014710">
    <property type="entry name" value="RmlC-like_jellyroll"/>
</dbReference>
<sequence>MQKITASWLQSLEAFNNVPEDQLQWLLENSIDNVFEDGDFLMEPGEPMSGPHIMVEGSMRFFMMQSGFRREFVVVGPGNITGYLPFSRGKISKGYAQAIGHLQIRSFNTELIPEMIRNHYELTQALVNIMTTRVRDFTAYQQQNEKMMALGKLSAGLAHELNNPASAIVRDSLTLKKHLEQEPESIKAIFTMKIEPQQITDVTKLLFEILDDKNSTRLSLKQRTQREDQIIEWLEEHEIENSYDIAESFVDFSFTVETLEKFSEIIPGENLTHVLNWISDMLITEKMVRDIQESARRIAELVSSVKTFTHMDRAQDKQYADIHIGIRNTLTMLGYKIRKGNINVIEDFDETLPEVKALIGELNQVWTNLIDNAIDAMDANGKGTLTIKTRRDREFVEVFIVDDGPGVPADIQSLIFDPFFTTKEMGKGTGMGLEVVQRIVKQHRGSIKVKSEPGHTVFSVCFLIDG</sequence>
<evidence type="ECO:0000256" key="2">
    <source>
        <dbReference type="ARBA" id="ARBA00012438"/>
    </source>
</evidence>
<name>A0ABZ0TX44_9SPHI</name>
<dbReference type="Gene3D" id="3.30.565.10">
    <property type="entry name" value="Histidine kinase-like ATPase, C-terminal domain"/>
    <property type="match status" value="1"/>
</dbReference>
<dbReference type="InterPro" id="IPR000595">
    <property type="entry name" value="cNMP-bd_dom"/>
</dbReference>
<evidence type="ECO:0000313" key="5">
    <source>
        <dbReference type="EMBL" id="WPU96050.1"/>
    </source>
</evidence>
<comment type="catalytic activity">
    <reaction evidence="1">
        <text>ATP + protein L-histidine = ADP + protein N-phospho-L-histidine.</text>
        <dbReference type="EC" id="2.7.13.3"/>
    </reaction>
</comment>
<dbReference type="InterPro" id="IPR004358">
    <property type="entry name" value="Sig_transdc_His_kin-like_C"/>
</dbReference>
<feature type="domain" description="Histidine kinase" evidence="4">
    <location>
        <begin position="291"/>
        <end position="466"/>
    </location>
</feature>
<keyword evidence="5" id="KW-0067">ATP-binding</keyword>
<dbReference type="Gene3D" id="1.10.287.130">
    <property type="match status" value="1"/>
</dbReference>
<evidence type="ECO:0000259" key="3">
    <source>
        <dbReference type="PROSITE" id="PS50042"/>
    </source>
</evidence>
<dbReference type="Pfam" id="PF02518">
    <property type="entry name" value="HATPase_c"/>
    <property type="match status" value="1"/>
</dbReference>
<dbReference type="InterPro" id="IPR036890">
    <property type="entry name" value="HATPase_C_sf"/>
</dbReference>
<organism evidence="5 6">
    <name type="scientific">Mucilaginibacter sabulilitoris</name>
    <dbReference type="NCBI Taxonomy" id="1173583"/>
    <lineage>
        <taxon>Bacteria</taxon>
        <taxon>Pseudomonadati</taxon>
        <taxon>Bacteroidota</taxon>
        <taxon>Sphingobacteriia</taxon>
        <taxon>Sphingobacteriales</taxon>
        <taxon>Sphingobacteriaceae</taxon>
        <taxon>Mucilaginibacter</taxon>
    </lineage>
</organism>
<dbReference type="EC" id="2.7.13.3" evidence="2"/>
<dbReference type="Gene3D" id="2.60.120.10">
    <property type="entry name" value="Jelly Rolls"/>
    <property type="match status" value="1"/>
</dbReference>
<feature type="domain" description="Cyclic nucleotide-binding" evidence="3">
    <location>
        <begin position="14"/>
        <end position="133"/>
    </location>
</feature>
<dbReference type="SMART" id="SM00387">
    <property type="entry name" value="HATPase_c"/>
    <property type="match status" value="1"/>
</dbReference>
<keyword evidence="6" id="KW-1185">Reference proteome</keyword>
<dbReference type="PANTHER" id="PTHR43065">
    <property type="entry name" value="SENSOR HISTIDINE KINASE"/>
    <property type="match status" value="1"/>
</dbReference>
<evidence type="ECO:0000256" key="1">
    <source>
        <dbReference type="ARBA" id="ARBA00000085"/>
    </source>
</evidence>
<dbReference type="GO" id="GO:0005524">
    <property type="term" value="F:ATP binding"/>
    <property type="evidence" value="ECO:0007669"/>
    <property type="project" value="UniProtKB-KW"/>
</dbReference>
<dbReference type="SUPFAM" id="SSF51206">
    <property type="entry name" value="cAMP-binding domain-like"/>
    <property type="match status" value="1"/>
</dbReference>
<dbReference type="PANTHER" id="PTHR43065:SF48">
    <property type="entry name" value="HISTIDINE KINASE"/>
    <property type="match status" value="1"/>
</dbReference>
<gene>
    <name evidence="5" type="ORF">SNE25_11015</name>
</gene>
<dbReference type="RefSeq" id="WP_321565153.1">
    <property type="nucleotide sequence ID" value="NZ_CP139558.1"/>
</dbReference>
<keyword evidence="5" id="KW-0547">Nucleotide-binding</keyword>
<accession>A0ABZ0TX44</accession>